<keyword evidence="3" id="KW-1185">Reference proteome</keyword>
<feature type="compositionally biased region" description="Pro residues" evidence="1">
    <location>
        <begin position="679"/>
        <end position="688"/>
    </location>
</feature>
<reference evidence="2" key="1">
    <citation type="submission" date="2021-01" db="EMBL/GenBank/DDBJ databases">
        <title>Whole genome shotgun sequence of Actinocatenispora rupis NBRC 107355.</title>
        <authorList>
            <person name="Komaki H."/>
            <person name="Tamura T."/>
        </authorList>
    </citation>
    <scope>NUCLEOTIDE SEQUENCE</scope>
    <source>
        <strain evidence="2">NBRC 107355</strain>
    </source>
</reference>
<dbReference type="Proteomes" id="UP000612808">
    <property type="component" value="Unassembled WGS sequence"/>
</dbReference>
<evidence type="ECO:0000313" key="2">
    <source>
        <dbReference type="EMBL" id="GID12383.1"/>
    </source>
</evidence>
<feature type="region of interest" description="Disordered" evidence="1">
    <location>
        <begin position="675"/>
        <end position="696"/>
    </location>
</feature>
<accession>A0A8J3J1A0</accession>
<dbReference type="SUPFAM" id="SSF56024">
    <property type="entry name" value="Phospholipase D/nuclease"/>
    <property type="match status" value="1"/>
</dbReference>
<proteinExistence type="predicted"/>
<dbReference type="EMBL" id="BOMB01000019">
    <property type="protein sequence ID" value="GID12383.1"/>
    <property type="molecule type" value="Genomic_DNA"/>
</dbReference>
<sequence length="1076" mass="116237">MREATVYVPCDAFSVRVQLGYGGLSPIEQLVLRALAAAPGAAGADDIVGLFGLGRQVTEGVIFDLLRAQHVVVDFGTGTVRLTEQTRRRVEAGTLDTLPGAELIEDRCEIMIDRLTGHVLPVRSGRPDVRLVVPVAGSAVRITDASQAQLLGAVTAVLERDLPDPERDRQRSGRPRRALSAYLAPSDLQLLASRRWLPLTVHLGWDTDADRLQVRVEDPVLPARHRELAAARLAQLADDRPEDEFVRRIRSLARGGVTAAPTFDEYLDQLRHRVDRLADTLPGTRRQTHTELRRIAERARVLLERRIETELTVTPVLGTGRHDEVLRELVGSAQRQVVIASPHLDRAGLGGALPSLRDAQQRGVQAAILWGRTHRDRLEAAAANVLTDLGGRHNAGRMLWYDRSCKINTSMVVCDDRRALIAGWDLLSGRGRDTEPLGLLLDAPGPGACAPIESMLDWLAVSFPDHRIATALYTRHTDFGTADRQPATSPLADLATMPETPREDEDDSFVFWQQDWQRYAARLDELAAGRTLPAVRVVADGEHRALLWSAIRGSARRLVVASPRPREAVVTHGLVNQLRARVAAGVAVRIATPARDEPATQTLRQLAGQLRTDRFKVPRRVPLARAVIGDDDVVLGGFDPLSDGPGIGGRGPRRSFLGVLIRGAAIADELAATLEGADAPPPPPPPPASGASADPGAGLGLVGRAHRLRTAYTDHAGRVPIAVLDAELTLPDPWPIVAELRAGGAPTALVRQAASRCLARCSTYDAPAVAGQVRDLIRDLWDDQDFLPAALLRPLVADPDWRPRPALSAVAATRHDEQLPDTFTDAALDGPLPAESRALACVGAAGLLLGIDGDQAVLREALELLDDLDAPWDELVRAALDHPVSAAPLPMSAIRARLADTRQHRRTDAGWAGLTAAIEHARQYRFDFDSGIRTHQHLFADDGPLGRLGRIAATRAATDLAAWLARQPSDVGTLLDRATRAAGPGTELLHSRRRARYLDRLRAVLTAARRVASAASAADSDPALDHRLLAARTTALRLSTHWPALTSAADALDAPEAPLARAALADLSVVVDWGMR</sequence>
<dbReference type="AlphaFoldDB" id="A0A8J3J1A0"/>
<protein>
    <recommendedName>
        <fullName evidence="4">PLD-like domain-containing protein</fullName>
    </recommendedName>
</protein>
<evidence type="ECO:0000313" key="3">
    <source>
        <dbReference type="Proteomes" id="UP000612808"/>
    </source>
</evidence>
<gene>
    <name evidence="2" type="ORF">Aru02nite_32720</name>
</gene>
<evidence type="ECO:0008006" key="4">
    <source>
        <dbReference type="Google" id="ProtNLM"/>
    </source>
</evidence>
<comment type="caution">
    <text evidence="2">The sequence shown here is derived from an EMBL/GenBank/DDBJ whole genome shotgun (WGS) entry which is preliminary data.</text>
</comment>
<organism evidence="2 3">
    <name type="scientific">Actinocatenispora rupis</name>
    <dbReference type="NCBI Taxonomy" id="519421"/>
    <lineage>
        <taxon>Bacteria</taxon>
        <taxon>Bacillati</taxon>
        <taxon>Actinomycetota</taxon>
        <taxon>Actinomycetes</taxon>
        <taxon>Micromonosporales</taxon>
        <taxon>Micromonosporaceae</taxon>
        <taxon>Actinocatenispora</taxon>
    </lineage>
</organism>
<dbReference type="RefSeq" id="WP_203658367.1">
    <property type="nucleotide sequence ID" value="NZ_BAAAZM010000013.1"/>
</dbReference>
<name>A0A8J3J1A0_9ACTN</name>
<evidence type="ECO:0000256" key="1">
    <source>
        <dbReference type="SAM" id="MobiDB-lite"/>
    </source>
</evidence>